<dbReference type="PANTHER" id="PTHR30023:SF0">
    <property type="entry name" value="PENICILLIN-SENSITIVE CARBOXYPEPTIDASE A"/>
    <property type="match status" value="1"/>
</dbReference>
<keyword evidence="4" id="KW-0121">Carboxypeptidase</keyword>
<dbReference type="Gene3D" id="3.40.710.10">
    <property type="entry name" value="DD-peptidase/beta-lactamase superfamily"/>
    <property type="match status" value="2"/>
</dbReference>
<dbReference type="EMBL" id="LPXO01000001">
    <property type="protein sequence ID" value="KUF12798.1"/>
    <property type="molecule type" value="Genomic_DNA"/>
</dbReference>
<dbReference type="STRING" id="1685382.AVJ23_03560"/>
<dbReference type="Gene3D" id="3.50.80.20">
    <property type="entry name" value="D-Ala-D-Ala carboxypeptidase C, peptidase S13"/>
    <property type="match status" value="1"/>
</dbReference>
<proteinExistence type="inferred from homology"/>
<dbReference type="PANTHER" id="PTHR30023">
    <property type="entry name" value="D-ALANYL-D-ALANINE CARBOXYPEPTIDASE"/>
    <property type="match status" value="1"/>
</dbReference>
<dbReference type="GO" id="GO:0004185">
    <property type="term" value="F:serine-type carboxypeptidase activity"/>
    <property type="evidence" value="ECO:0007669"/>
    <property type="project" value="InterPro"/>
</dbReference>
<evidence type="ECO:0000313" key="5">
    <source>
        <dbReference type="Proteomes" id="UP000054396"/>
    </source>
</evidence>
<dbReference type="PROSITE" id="PS51318">
    <property type="entry name" value="TAT"/>
    <property type="match status" value="1"/>
</dbReference>
<keyword evidence="4" id="KW-0645">Protease</keyword>
<keyword evidence="3" id="KW-0732">Signal</keyword>
<dbReference type="SUPFAM" id="SSF56601">
    <property type="entry name" value="beta-lactamase/transpeptidase-like"/>
    <property type="match status" value="1"/>
</dbReference>
<sequence length="501" mass="53606">MTKTLPRRAFLSLAAAAGLSAAAGPAVANAPARSLRPVARSDDLLRRLQTPPEELIARARLDGRVGFAVADMADGKMLEDHAPNLGLPPASVAKALTAAYALEVLGPAYHFETRVIATGGITDGVVQGDLVLAGGGDPTLDTDALAALAAGVKAAGITGVTGGLKVWGGELPFVRVIDPLQPDHVGYSPAVSGLNLNYNRVHFEWRRAGSGYTVSMDARSGTHRPDVTMARMGVVARDMPVYTYSDSNGRDEWTVARGALGDGGARWLPVRKPELYAGEVFQTFVRAQGIQLGAPTVIDALPAGETVARHESAPLRIILRDMLKWSTNLTAEAVGMMATRVRTGAAPASLTASAAEMSAWGRESFGLDSMAFVDHSGLGEDSRISARDMMTALYNIRRRKGLKPLLKAFPMRDSQRRIISDHPLKVHAKTGTLNFVSGLAGFVDLPDGTELVFAIFTSDMDRRAELSRAQRERPPGGREWNRRAKALQQALIERWGVLYSA</sequence>
<evidence type="ECO:0000256" key="3">
    <source>
        <dbReference type="SAM" id="SignalP"/>
    </source>
</evidence>
<comment type="caution">
    <text evidence="4">The sequence shown here is derived from an EMBL/GenBank/DDBJ whole genome shotgun (WGS) entry which is preliminary data.</text>
</comment>
<evidence type="ECO:0000313" key="4">
    <source>
        <dbReference type="EMBL" id="KUF12798.1"/>
    </source>
</evidence>
<dbReference type="InterPro" id="IPR000667">
    <property type="entry name" value="Peptidase_S13"/>
</dbReference>
<protein>
    <submittedName>
        <fullName evidence="4">D-alanyl-D-alanine carboxypeptidase</fullName>
    </submittedName>
</protein>
<reference evidence="4 5" key="1">
    <citation type="submission" date="2015-12" db="EMBL/GenBank/DDBJ databases">
        <authorList>
            <person name="Shamseldin A."/>
            <person name="Moawad H."/>
            <person name="Abd El-Rahim W.M."/>
            <person name="Sadowsky M.J."/>
        </authorList>
    </citation>
    <scope>NUCLEOTIDE SEQUENCE [LARGE SCALE GENOMIC DNA]</scope>
    <source>
        <strain evidence="4 5">SJ5A-1</strain>
    </source>
</reference>
<accession>A0A0W7WQB0</accession>
<dbReference type="RefSeq" id="WP_058860741.1">
    <property type="nucleotide sequence ID" value="NZ_LPXO01000001.1"/>
</dbReference>
<dbReference type="PRINTS" id="PR00922">
    <property type="entry name" value="DADACBPTASE3"/>
</dbReference>
<dbReference type="GO" id="GO:0006508">
    <property type="term" value="P:proteolysis"/>
    <property type="evidence" value="ECO:0007669"/>
    <property type="project" value="InterPro"/>
</dbReference>
<gene>
    <name evidence="4" type="ORF">AVJ23_03560</name>
</gene>
<feature type="chain" id="PRO_5006936575" evidence="3">
    <location>
        <begin position="29"/>
        <end position="501"/>
    </location>
</feature>
<dbReference type="Pfam" id="PF02113">
    <property type="entry name" value="Peptidase_S13"/>
    <property type="match status" value="1"/>
</dbReference>
<dbReference type="InterPro" id="IPR012338">
    <property type="entry name" value="Beta-lactam/transpept-like"/>
</dbReference>
<keyword evidence="2" id="KW-0378">Hydrolase</keyword>
<keyword evidence="5" id="KW-1185">Reference proteome</keyword>
<feature type="signal peptide" evidence="3">
    <location>
        <begin position="1"/>
        <end position="28"/>
    </location>
</feature>
<dbReference type="Proteomes" id="UP000054396">
    <property type="component" value="Unassembled WGS sequence"/>
</dbReference>
<dbReference type="AlphaFoldDB" id="A0A0W7WQB0"/>
<dbReference type="InterPro" id="IPR006311">
    <property type="entry name" value="TAT_signal"/>
</dbReference>
<dbReference type="NCBIfam" id="TIGR00666">
    <property type="entry name" value="PBP4"/>
    <property type="match status" value="1"/>
</dbReference>
<evidence type="ECO:0000256" key="2">
    <source>
        <dbReference type="ARBA" id="ARBA00022801"/>
    </source>
</evidence>
<organism evidence="4 5">
    <name type="scientific">Pseudoponticoccus marisrubri</name>
    <dbReference type="NCBI Taxonomy" id="1685382"/>
    <lineage>
        <taxon>Bacteria</taxon>
        <taxon>Pseudomonadati</taxon>
        <taxon>Pseudomonadota</taxon>
        <taxon>Alphaproteobacteria</taxon>
        <taxon>Rhodobacterales</taxon>
        <taxon>Roseobacteraceae</taxon>
        <taxon>Pseudoponticoccus</taxon>
    </lineage>
</organism>
<evidence type="ECO:0000256" key="1">
    <source>
        <dbReference type="ARBA" id="ARBA00006096"/>
    </source>
</evidence>
<comment type="similarity">
    <text evidence="1">Belongs to the peptidase S13 family.</text>
</comment>
<dbReference type="OrthoDB" id="5372081at2"/>
<dbReference type="GO" id="GO:0000270">
    <property type="term" value="P:peptidoglycan metabolic process"/>
    <property type="evidence" value="ECO:0007669"/>
    <property type="project" value="TreeGrafter"/>
</dbReference>
<name>A0A0W7WQB0_9RHOB</name>